<dbReference type="Proteomes" id="UP000473854">
    <property type="component" value="Unassembled WGS sequence"/>
</dbReference>
<name>A0A6L6GI33_9GAMM</name>
<dbReference type="AlphaFoldDB" id="A0A6L6GI33"/>
<evidence type="ECO:0000313" key="2">
    <source>
        <dbReference type="EMBL" id="MTD11464.1"/>
    </source>
</evidence>
<evidence type="ECO:0000313" key="3">
    <source>
        <dbReference type="Proteomes" id="UP000473854"/>
    </source>
</evidence>
<evidence type="ECO:0000256" key="1">
    <source>
        <dbReference type="SAM" id="Phobius"/>
    </source>
</evidence>
<feature type="transmembrane region" description="Helical" evidence="1">
    <location>
        <begin position="76"/>
        <end position="98"/>
    </location>
</feature>
<dbReference type="RefSeq" id="WP_154773062.1">
    <property type="nucleotide sequence ID" value="NZ_JAXHPG010000006.1"/>
</dbReference>
<comment type="caution">
    <text evidence="2">The sequence shown here is derived from an EMBL/GenBank/DDBJ whole genome shotgun (WGS) entry which is preliminary data.</text>
</comment>
<keyword evidence="1" id="KW-1133">Transmembrane helix</keyword>
<keyword evidence="1" id="KW-0472">Membrane</keyword>
<accession>A0A6L6GI33</accession>
<sequence>MNMNKKIKEVLLYGGLGWGLPFFVFFSILRWIEYKSPAFGSLSVFFIVSVTAGCLVGLITKILIKDAVEIKFDMKVFCKSILLFAFAILIYGLIFRYILLPNNWNQSFVGTIILLILLFIASLIQNRMIVKKASL</sequence>
<feature type="transmembrane region" description="Helical" evidence="1">
    <location>
        <begin position="104"/>
        <end position="124"/>
    </location>
</feature>
<feature type="transmembrane region" description="Helical" evidence="1">
    <location>
        <begin position="12"/>
        <end position="32"/>
    </location>
</feature>
<protein>
    <submittedName>
        <fullName evidence="2">Uncharacterized protein</fullName>
    </submittedName>
</protein>
<proteinExistence type="predicted"/>
<dbReference type="EMBL" id="WLYL01000024">
    <property type="protein sequence ID" value="MTD11464.1"/>
    <property type="molecule type" value="Genomic_DNA"/>
</dbReference>
<reference evidence="2 3" key="1">
    <citation type="submission" date="2019-11" db="EMBL/GenBank/DDBJ databases">
        <authorList>
            <person name="An D."/>
        </authorList>
    </citation>
    <scope>NUCLEOTIDE SEQUENCE [LARGE SCALE GENOMIC DNA]</scope>
    <source>
        <strain evidence="2 3">YIM 103518</strain>
    </source>
</reference>
<keyword evidence="1" id="KW-0812">Transmembrane</keyword>
<gene>
    <name evidence="2" type="ORF">GIX10_08475</name>
</gene>
<organism evidence="2 3">
    <name type="scientific">Acinetobacter faecalis</name>
    <dbReference type="NCBI Taxonomy" id="2665161"/>
    <lineage>
        <taxon>Bacteria</taxon>
        <taxon>Pseudomonadati</taxon>
        <taxon>Pseudomonadota</taxon>
        <taxon>Gammaproteobacteria</taxon>
        <taxon>Moraxellales</taxon>
        <taxon>Moraxellaceae</taxon>
        <taxon>Acinetobacter</taxon>
    </lineage>
</organism>
<feature type="transmembrane region" description="Helical" evidence="1">
    <location>
        <begin position="38"/>
        <end position="64"/>
    </location>
</feature>